<dbReference type="RefSeq" id="WP_011007080.1">
    <property type="nucleotide sequence ID" value="NZ_DUJP01000018.1"/>
</dbReference>
<dbReference type="Proteomes" id="UP000651120">
    <property type="component" value="Unassembled WGS sequence"/>
</dbReference>
<dbReference type="SUPFAM" id="SSF81301">
    <property type="entry name" value="Nucleotidyltransferase"/>
    <property type="match status" value="1"/>
</dbReference>
<dbReference type="Pfam" id="PF01909">
    <property type="entry name" value="NTP_transf_2"/>
    <property type="match status" value="1"/>
</dbReference>
<dbReference type="PANTHER" id="PTHR43449:SF3">
    <property type="entry name" value="POLYMERASE NUCLEOTIDYL TRANSFERASE DOMAIN-CONTAINING PROTEIN"/>
    <property type="match status" value="1"/>
</dbReference>
<evidence type="ECO:0000313" key="3">
    <source>
        <dbReference type="Proteomes" id="UP000651120"/>
    </source>
</evidence>
<feature type="domain" description="Polymerase nucleotidyl transferase" evidence="1">
    <location>
        <begin position="24"/>
        <end position="85"/>
    </location>
</feature>
<keyword evidence="2" id="KW-0808">Transferase</keyword>
<gene>
    <name evidence="2" type="ORF">HA333_04220</name>
</gene>
<evidence type="ECO:0000313" key="2">
    <source>
        <dbReference type="EMBL" id="HII46663.1"/>
    </source>
</evidence>
<name>A0A832WG37_9CREN</name>
<dbReference type="EMBL" id="DUJP01000018">
    <property type="protein sequence ID" value="HII46663.1"/>
    <property type="molecule type" value="Genomic_DNA"/>
</dbReference>
<reference evidence="2" key="1">
    <citation type="journal article" date="2020" name="bioRxiv">
        <title>A rank-normalized archaeal taxonomy based on genome phylogeny resolves widespread incomplete and uneven classifications.</title>
        <authorList>
            <person name="Rinke C."/>
            <person name="Chuvochina M."/>
            <person name="Mussig A.J."/>
            <person name="Chaumeil P.-A."/>
            <person name="Waite D.W."/>
            <person name="Whitman W.B."/>
            <person name="Parks D.H."/>
            <person name="Hugenholtz P."/>
        </authorList>
    </citation>
    <scope>NUCLEOTIDE SEQUENCE</scope>
    <source>
        <strain evidence="2">UBA8839</strain>
    </source>
</reference>
<dbReference type="Gene3D" id="3.30.460.10">
    <property type="entry name" value="Beta Polymerase, domain 2"/>
    <property type="match status" value="1"/>
</dbReference>
<dbReference type="GeneID" id="1464826"/>
<accession>A0A832WG37</accession>
<dbReference type="OMA" id="SSDYDIM"/>
<organism evidence="2 3">
    <name type="scientific">Pyrobaculum aerophilum</name>
    <dbReference type="NCBI Taxonomy" id="13773"/>
    <lineage>
        <taxon>Archaea</taxon>
        <taxon>Thermoproteota</taxon>
        <taxon>Thermoprotei</taxon>
        <taxon>Thermoproteales</taxon>
        <taxon>Thermoproteaceae</taxon>
        <taxon>Pyrobaculum</taxon>
    </lineage>
</organism>
<comment type="caution">
    <text evidence="2">The sequence shown here is derived from an EMBL/GenBank/DDBJ whole genome shotgun (WGS) entry which is preliminary data.</text>
</comment>
<proteinExistence type="predicted"/>
<evidence type="ECO:0000259" key="1">
    <source>
        <dbReference type="Pfam" id="PF01909"/>
    </source>
</evidence>
<dbReference type="PANTHER" id="PTHR43449">
    <property type="entry name" value="NUCLEOTIDYLTRANSFERASE"/>
    <property type="match status" value="1"/>
</dbReference>
<dbReference type="GO" id="GO:0016779">
    <property type="term" value="F:nucleotidyltransferase activity"/>
    <property type="evidence" value="ECO:0007669"/>
    <property type="project" value="InterPro"/>
</dbReference>
<dbReference type="InterPro" id="IPR043519">
    <property type="entry name" value="NT_sf"/>
</dbReference>
<dbReference type="InterPro" id="IPR002934">
    <property type="entry name" value="Polymerase_NTP_transf_dom"/>
</dbReference>
<protein>
    <submittedName>
        <fullName evidence="2">Nucleotidyltransferase domain-containing protein</fullName>
    </submittedName>
</protein>
<dbReference type="CDD" id="cd05403">
    <property type="entry name" value="NT_KNTase_like"/>
    <property type="match status" value="1"/>
</dbReference>
<dbReference type="AlphaFoldDB" id="A0A832WG37"/>
<sequence length="131" mass="14687">MVWEILAQRVREYPERFSKCLVSIIQRYGGQVTVVLFGSRASGRHSASSDFDVIIIVPQYGDYFEEAAEIKRLCRGVPLDAIIFARDELKIEGVVAKMLEDCVALYDGLSLNICKKKAQGEVNNKPPAARH</sequence>